<keyword evidence="3" id="KW-1185">Reference proteome</keyword>
<organism evidence="2 3">
    <name type="scientific">Rhodovulum bhavnagarense</name>
    <dbReference type="NCBI Taxonomy" id="992286"/>
    <lineage>
        <taxon>Bacteria</taxon>
        <taxon>Pseudomonadati</taxon>
        <taxon>Pseudomonadota</taxon>
        <taxon>Alphaproteobacteria</taxon>
        <taxon>Rhodobacterales</taxon>
        <taxon>Paracoccaceae</taxon>
        <taxon>Rhodovulum</taxon>
    </lineage>
</organism>
<sequence>MALSYKARRRWALVILLIGLPAYIVVAITIMNLLDRPPFLVELLVYVALGIVWALPFKFVFRGIGQADPDAVPGQDENPSDKR</sequence>
<evidence type="ECO:0000256" key="1">
    <source>
        <dbReference type="SAM" id="Phobius"/>
    </source>
</evidence>
<name>A0A4R2RGU1_9RHOB</name>
<keyword evidence="1" id="KW-0472">Membrane</keyword>
<proteinExistence type="predicted"/>
<dbReference type="EMBL" id="SLXU01000001">
    <property type="protein sequence ID" value="TCP62900.1"/>
    <property type="molecule type" value="Genomic_DNA"/>
</dbReference>
<keyword evidence="1" id="KW-0812">Transmembrane</keyword>
<dbReference type="OrthoDB" id="7510023at2"/>
<dbReference type="RefSeq" id="WP_132949866.1">
    <property type="nucleotide sequence ID" value="NZ_SLXU01000001.1"/>
</dbReference>
<comment type="caution">
    <text evidence="2">The sequence shown here is derived from an EMBL/GenBank/DDBJ whole genome shotgun (WGS) entry which is preliminary data.</text>
</comment>
<dbReference type="AlphaFoldDB" id="A0A4R2RGU1"/>
<dbReference type="InterPro" id="IPR021265">
    <property type="entry name" value="DUF2842"/>
</dbReference>
<keyword evidence="1" id="KW-1133">Transmembrane helix</keyword>
<gene>
    <name evidence="2" type="ORF">EV663_101160</name>
</gene>
<protein>
    <submittedName>
        <fullName evidence="2">Uncharacterized protein DUF2842</fullName>
    </submittedName>
</protein>
<feature type="transmembrane region" description="Helical" evidence="1">
    <location>
        <begin position="43"/>
        <end position="61"/>
    </location>
</feature>
<feature type="transmembrane region" description="Helical" evidence="1">
    <location>
        <begin position="12"/>
        <end position="31"/>
    </location>
</feature>
<dbReference type="Proteomes" id="UP000295050">
    <property type="component" value="Unassembled WGS sequence"/>
</dbReference>
<accession>A0A4R2RGU1</accession>
<evidence type="ECO:0000313" key="2">
    <source>
        <dbReference type="EMBL" id="TCP62900.1"/>
    </source>
</evidence>
<reference evidence="2 3" key="1">
    <citation type="submission" date="2019-03" db="EMBL/GenBank/DDBJ databases">
        <title>Genomic Encyclopedia of Type Strains, Phase IV (KMG-IV): sequencing the most valuable type-strain genomes for metagenomic binning, comparative biology and taxonomic classification.</title>
        <authorList>
            <person name="Goeker M."/>
        </authorList>
    </citation>
    <scope>NUCLEOTIDE SEQUENCE [LARGE SCALE GENOMIC DNA]</scope>
    <source>
        <strain evidence="2 3">DSM 24766</strain>
    </source>
</reference>
<dbReference type="Pfam" id="PF11003">
    <property type="entry name" value="DUF2842"/>
    <property type="match status" value="1"/>
</dbReference>
<evidence type="ECO:0000313" key="3">
    <source>
        <dbReference type="Proteomes" id="UP000295050"/>
    </source>
</evidence>